<dbReference type="InterPro" id="IPR000281">
    <property type="entry name" value="HTH_RpiR"/>
</dbReference>
<evidence type="ECO:0000256" key="2">
    <source>
        <dbReference type="ARBA" id="ARBA00023125"/>
    </source>
</evidence>
<dbReference type="GO" id="GO:1901135">
    <property type="term" value="P:carbohydrate derivative metabolic process"/>
    <property type="evidence" value="ECO:0007669"/>
    <property type="project" value="InterPro"/>
</dbReference>
<dbReference type="STRING" id="1423788.FC78_GL000587"/>
<dbReference type="OrthoDB" id="3684496at2"/>
<dbReference type="AlphaFoldDB" id="A0A0R1KCY9"/>
<dbReference type="InterPro" id="IPR046348">
    <property type="entry name" value="SIS_dom_sf"/>
</dbReference>
<evidence type="ECO:0000259" key="4">
    <source>
        <dbReference type="PROSITE" id="PS51071"/>
    </source>
</evidence>
<dbReference type="Pfam" id="PF01380">
    <property type="entry name" value="SIS"/>
    <property type="match status" value="1"/>
</dbReference>
<dbReference type="PATRIC" id="fig|1423788.3.peg.599"/>
<keyword evidence="7" id="KW-1185">Reference proteome</keyword>
<gene>
    <name evidence="6" type="ORF">FC78_GL000587</name>
</gene>
<dbReference type="Gene3D" id="3.40.50.10490">
    <property type="entry name" value="Glucose-6-phosphate isomerase like protein, domain 1"/>
    <property type="match status" value="1"/>
</dbReference>
<sequence length="267" mass="30063">MSDKVDDLFLLIESKRNTLTAVEQIIADYFISKRKILSISELARKISVSPPSITRFSKKLGLNNYKELVFLYKMSLSDQTQDASLISTPVTASYHALATRSDASYRSEAVKNFCDMIYSTRIILFWGLGFNSFAGQDFEFKFTRLGKFIQVYSDQHSISLSASSLRKNDVVLISSLSGEDPDILEAIKQGKEKGAHFLLITTNEDSPFIDYCDETIYAASFSSNEALGNISPQIPVLIQLDIIYSKYVSMHRKSVNKWLVSENILKG</sequence>
<dbReference type="PROSITE" id="PS51464">
    <property type="entry name" value="SIS"/>
    <property type="match status" value="1"/>
</dbReference>
<evidence type="ECO:0000256" key="3">
    <source>
        <dbReference type="ARBA" id="ARBA00023163"/>
    </source>
</evidence>
<dbReference type="Gene3D" id="1.10.10.10">
    <property type="entry name" value="Winged helix-like DNA-binding domain superfamily/Winged helix DNA-binding domain"/>
    <property type="match status" value="1"/>
</dbReference>
<dbReference type="RefSeq" id="WP_056954908.1">
    <property type="nucleotide sequence ID" value="NZ_AZDY01000042.1"/>
</dbReference>
<dbReference type="CDD" id="cd05013">
    <property type="entry name" value="SIS_RpiR"/>
    <property type="match status" value="1"/>
</dbReference>
<dbReference type="PANTHER" id="PTHR30514:SF21">
    <property type="entry name" value="RPIR-FAMILY TRANSCRIPTIONAL REGULATOR"/>
    <property type="match status" value="1"/>
</dbReference>
<dbReference type="Proteomes" id="UP000051515">
    <property type="component" value="Unassembled WGS sequence"/>
</dbReference>
<evidence type="ECO:0000313" key="6">
    <source>
        <dbReference type="EMBL" id="KRK81534.1"/>
    </source>
</evidence>
<dbReference type="GO" id="GO:0003700">
    <property type="term" value="F:DNA-binding transcription factor activity"/>
    <property type="evidence" value="ECO:0007669"/>
    <property type="project" value="InterPro"/>
</dbReference>
<dbReference type="PANTHER" id="PTHR30514">
    <property type="entry name" value="GLUCOKINASE"/>
    <property type="match status" value="1"/>
</dbReference>
<evidence type="ECO:0008006" key="8">
    <source>
        <dbReference type="Google" id="ProtNLM"/>
    </source>
</evidence>
<keyword evidence="1" id="KW-0805">Transcription regulation</keyword>
<evidence type="ECO:0000313" key="7">
    <source>
        <dbReference type="Proteomes" id="UP000051515"/>
    </source>
</evidence>
<dbReference type="GO" id="GO:0003677">
    <property type="term" value="F:DNA binding"/>
    <property type="evidence" value="ECO:0007669"/>
    <property type="project" value="UniProtKB-KW"/>
</dbReference>
<dbReference type="SUPFAM" id="SSF53697">
    <property type="entry name" value="SIS domain"/>
    <property type="match status" value="1"/>
</dbReference>
<dbReference type="SUPFAM" id="SSF46689">
    <property type="entry name" value="Homeodomain-like"/>
    <property type="match status" value="1"/>
</dbReference>
<dbReference type="EMBL" id="AZDY01000042">
    <property type="protein sequence ID" value="KRK81534.1"/>
    <property type="molecule type" value="Genomic_DNA"/>
</dbReference>
<dbReference type="GO" id="GO:0097367">
    <property type="term" value="F:carbohydrate derivative binding"/>
    <property type="evidence" value="ECO:0007669"/>
    <property type="project" value="InterPro"/>
</dbReference>
<feature type="domain" description="SIS" evidence="5">
    <location>
        <begin position="113"/>
        <end position="253"/>
    </location>
</feature>
<evidence type="ECO:0000259" key="5">
    <source>
        <dbReference type="PROSITE" id="PS51464"/>
    </source>
</evidence>
<dbReference type="InterPro" id="IPR001347">
    <property type="entry name" value="SIS_dom"/>
</dbReference>
<dbReference type="InterPro" id="IPR036388">
    <property type="entry name" value="WH-like_DNA-bd_sf"/>
</dbReference>
<organism evidence="6 7">
    <name type="scientific">Companilactobacillus bobalius DSM 19674</name>
    <dbReference type="NCBI Taxonomy" id="1423788"/>
    <lineage>
        <taxon>Bacteria</taxon>
        <taxon>Bacillati</taxon>
        <taxon>Bacillota</taxon>
        <taxon>Bacilli</taxon>
        <taxon>Lactobacillales</taxon>
        <taxon>Lactobacillaceae</taxon>
        <taxon>Companilactobacillus</taxon>
        <taxon>Companilactobacillus bobalius</taxon>
    </lineage>
</organism>
<dbReference type="InterPro" id="IPR035472">
    <property type="entry name" value="RpiR-like_SIS"/>
</dbReference>
<keyword evidence="3" id="KW-0804">Transcription</keyword>
<accession>A0A0R1KCY9</accession>
<dbReference type="Pfam" id="PF01418">
    <property type="entry name" value="HTH_6"/>
    <property type="match status" value="1"/>
</dbReference>
<name>A0A0R1KCY9_9LACO</name>
<evidence type="ECO:0000256" key="1">
    <source>
        <dbReference type="ARBA" id="ARBA00023015"/>
    </source>
</evidence>
<dbReference type="PROSITE" id="PS51071">
    <property type="entry name" value="HTH_RPIR"/>
    <property type="match status" value="1"/>
</dbReference>
<reference evidence="6 7" key="1">
    <citation type="journal article" date="2015" name="Genome Announc.">
        <title>Expanding the biotechnology potential of lactobacilli through comparative genomics of 213 strains and associated genera.</title>
        <authorList>
            <person name="Sun Z."/>
            <person name="Harris H.M."/>
            <person name="McCann A."/>
            <person name="Guo C."/>
            <person name="Argimon S."/>
            <person name="Zhang W."/>
            <person name="Yang X."/>
            <person name="Jeffery I.B."/>
            <person name="Cooney J.C."/>
            <person name="Kagawa T.F."/>
            <person name="Liu W."/>
            <person name="Song Y."/>
            <person name="Salvetti E."/>
            <person name="Wrobel A."/>
            <person name="Rasinkangas P."/>
            <person name="Parkhill J."/>
            <person name="Rea M.C."/>
            <person name="O'Sullivan O."/>
            <person name="Ritari J."/>
            <person name="Douillard F.P."/>
            <person name="Paul Ross R."/>
            <person name="Yang R."/>
            <person name="Briner A.E."/>
            <person name="Felis G.E."/>
            <person name="de Vos W.M."/>
            <person name="Barrangou R."/>
            <person name="Klaenhammer T.R."/>
            <person name="Caufield P.W."/>
            <person name="Cui Y."/>
            <person name="Zhang H."/>
            <person name="O'Toole P.W."/>
        </authorList>
    </citation>
    <scope>NUCLEOTIDE SEQUENCE [LARGE SCALE GENOMIC DNA]</scope>
    <source>
        <strain evidence="6 7">DSM 19674</strain>
    </source>
</reference>
<feature type="domain" description="HTH rpiR-type" evidence="4">
    <location>
        <begin position="6"/>
        <end position="79"/>
    </location>
</feature>
<keyword evidence="2" id="KW-0238">DNA-binding</keyword>
<comment type="caution">
    <text evidence="6">The sequence shown here is derived from an EMBL/GenBank/DDBJ whole genome shotgun (WGS) entry which is preliminary data.</text>
</comment>
<dbReference type="InterPro" id="IPR009057">
    <property type="entry name" value="Homeodomain-like_sf"/>
</dbReference>
<dbReference type="InterPro" id="IPR047640">
    <property type="entry name" value="RpiR-like"/>
</dbReference>
<protein>
    <recommendedName>
        <fullName evidence="8">Transcriptional regulator</fullName>
    </recommendedName>
</protein>
<proteinExistence type="predicted"/>